<evidence type="ECO:0000256" key="1">
    <source>
        <dbReference type="SAM" id="MobiDB-lite"/>
    </source>
</evidence>
<keyword evidence="5" id="KW-1185">Reference proteome</keyword>
<dbReference type="InterPro" id="IPR002048">
    <property type="entry name" value="EF_hand_dom"/>
</dbReference>
<feature type="chain" id="PRO_5015199714" description="EF-hand domain-containing protein" evidence="2">
    <location>
        <begin position="24"/>
        <end position="155"/>
    </location>
</feature>
<evidence type="ECO:0000256" key="2">
    <source>
        <dbReference type="SAM" id="SignalP"/>
    </source>
</evidence>
<keyword evidence="2" id="KW-0732">Signal</keyword>
<feature type="region of interest" description="Disordered" evidence="1">
    <location>
        <begin position="130"/>
        <end position="155"/>
    </location>
</feature>
<dbReference type="PROSITE" id="PS50222">
    <property type="entry name" value="EF_HAND_2"/>
    <property type="match status" value="1"/>
</dbReference>
<dbReference type="RefSeq" id="WP_108984683.1">
    <property type="nucleotide sequence ID" value="NZ_BFBR01000004.1"/>
</dbReference>
<dbReference type="Pfam" id="PF13202">
    <property type="entry name" value="EF-hand_5"/>
    <property type="match status" value="2"/>
</dbReference>
<gene>
    <name evidence="4" type="ORF">PbB2_01470</name>
</gene>
<accession>A0A2P2E9Q5</accession>
<dbReference type="Gene3D" id="1.10.238.10">
    <property type="entry name" value="EF-hand"/>
    <property type="match status" value="1"/>
</dbReference>
<sequence length="155" mass="16586">MFRWVCLAVCLAAAGFGVGVAVAATPVEARDAFSRLDADKDGRLAPTELQGPCGTDVFAMQDVNHDGQITPGEFQASGKIVMFADKGGIDTRNIAMRWLEFRIGDFNLDDQGIALCTVEEGQYPIDPQASAAEVEAAKHEVQSRLSQARQASVTP</sequence>
<dbReference type="EMBL" id="BFBR01000004">
    <property type="protein sequence ID" value="GBF57800.1"/>
    <property type="molecule type" value="Genomic_DNA"/>
</dbReference>
<evidence type="ECO:0000259" key="3">
    <source>
        <dbReference type="PROSITE" id="PS50222"/>
    </source>
</evidence>
<dbReference type="AlphaFoldDB" id="A0A2P2E9Q5"/>
<dbReference type="SUPFAM" id="SSF47473">
    <property type="entry name" value="EF-hand"/>
    <property type="match status" value="1"/>
</dbReference>
<feature type="signal peptide" evidence="2">
    <location>
        <begin position="1"/>
        <end position="23"/>
    </location>
</feature>
<evidence type="ECO:0000313" key="4">
    <source>
        <dbReference type="EMBL" id="GBF57800.1"/>
    </source>
</evidence>
<feature type="domain" description="EF-hand" evidence="3">
    <location>
        <begin position="56"/>
        <end position="84"/>
    </location>
</feature>
<protein>
    <recommendedName>
        <fullName evidence="3">EF-hand domain-containing protein</fullName>
    </recommendedName>
</protein>
<dbReference type="OrthoDB" id="8404005at2"/>
<dbReference type="Proteomes" id="UP000245086">
    <property type="component" value="Unassembled WGS sequence"/>
</dbReference>
<dbReference type="InterPro" id="IPR018247">
    <property type="entry name" value="EF_Hand_1_Ca_BS"/>
</dbReference>
<feature type="compositionally biased region" description="Polar residues" evidence="1">
    <location>
        <begin position="143"/>
        <end position="155"/>
    </location>
</feature>
<evidence type="ECO:0000313" key="5">
    <source>
        <dbReference type="Proteomes" id="UP000245086"/>
    </source>
</evidence>
<reference evidence="4 5" key="1">
    <citation type="journal article" date="2018" name="Genome Announc.">
        <title>Draft Genome Sequence of "Candidatus Phycosocius bacilliformis," an Alphaproteobacterial Ectosymbiont of the Hydrocarbon-Producing Green Alga Botryococcus braunii.</title>
        <authorList>
            <person name="Tanabe Y."/>
            <person name="Yamaguchi H."/>
            <person name="Watanabe M.M."/>
        </authorList>
    </citation>
    <scope>NUCLEOTIDE SEQUENCE [LARGE SCALE GENOMIC DNA]</scope>
    <source>
        <strain evidence="4 5">BOTRYCO-2</strain>
    </source>
</reference>
<dbReference type="GO" id="GO:0005509">
    <property type="term" value="F:calcium ion binding"/>
    <property type="evidence" value="ECO:0007669"/>
    <property type="project" value="InterPro"/>
</dbReference>
<organism evidence="4 5">
    <name type="scientific">Candidatus Phycosocius bacilliformis</name>
    <dbReference type="NCBI Taxonomy" id="1445552"/>
    <lineage>
        <taxon>Bacteria</taxon>
        <taxon>Pseudomonadati</taxon>
        <taxon>Pseudomonadota</taxon>
        <taxon>Alphaproteobacteria</taxon>
        <taxon>Caulobacterales</taxon>
        <taxon>Caulobacterales incertae sedis</taxon>
        <taxon>Candidatus Phycosocius</taxon>
    </lineage>
</organism>
<dbReference type="PROSITE" id="PS00018">
    <property type="entry name" value="EF_HAND_1"/>
    <property type="match status" value="1"/>
</dbReference>
<name>A0A2P2E9Q5_9PROT</name>
<dbReference type="InterPro" id="IPR011992">
    <property type="entry name" value="EF-hand-dom_pair"/>
</dbReference>
<comment type="caution">
    <text evidence="4">The sequence shown here is derived from an EMBL/GenBank/DDBJ whole genome shotgun (WGS) entry which is preliminary data.</text>
</comment>
<proteinExistence type="predicted"/>